<dbReference type="GO" id="GO:0006355">
    <property type="term" value="P:regulation of DNA-templated transcription"/>
    <property type="evidence" value="ECO:0007669"/>
    <property type="project" value="UniProtKB-ARBA"/>
</dbReference>
<sequence length="214" mass="22777">MTQTGEAENTPQTGVERQQRRKPGLERLLATADELLYAEGIQQTGVQRILEQSNVARGTLYGNFGGKDDLIAAYLQRRHTHTLAAVTTAIEHAHSDDPADVFDALLDVGESRSQQGSFRGCAFALAVAEMPAADGPAAHWARTHKTAIKALLKQALTGRVAVPERTAESLMVLYDGALLSAALRPGEDSFEAARAAGRLLITTALLPPDPAPGS</sequence>
<protein>
    <submittedName>
        <fullName evidence="5">TetR/AcrR family transcriptional regulator</fullName>
    </submittedName>
</protein>
<dbReference type="GO" id="GO:0003677">
    <property type="term" value="F:DNA binding"/>
    <property type="evidence" value="ECO:0007669"/>
    <property type="project" value="UniProtKB-UniRule"/>
</dbReference>
<evidence type="ECO:0000313" key="5">
    <source>
        <dbReference type="EMBL" id="MDT0436379.1"/>
    </source>
</evidence>
<feature type="region of interest" description="Disordered" evidence="3">
    <location>
        <begin position="1"/>
        <end position="23"/>
    </location>
</feature>
<evidence type="ECO:0000256" key="3">
    <source>
        <dbReference type="SAM" id="MobiDB-lite"/>
    </source>
</evidence>
<evidence type="ECO:0000313" key="6">
    <source>
        <dbReference type="Proteomes" id="UP001183535"/>
    </source>
</evidence>
<proteinExistence type="predicted"/>
<dbReference type="InterPro" id="IPR001647">
    <property type="entry name" value="HTH_TetR"/>
</dbReference>
<dbReference type="Proteomes" id="UP001183535">
    <property type="component" value="Unassembled WGS sequence"/>
</dbReference>
<dbReference type="InterPro" id="IPR050109">
    <property type="entry name" value="HTH-type_TetR-like_transc_reg"/>
</dbReference>
<dbReference type="SUPFAM" id="SSF46689">
    <property type="entry name" value="Homeodomain-like"/>
    <property type="match status" value="1"/>
</dbReference>
<organism evidence="5 6">
    <name type="scientific">Streptomyces doudnae</name>
    <dbReference type="NCBI Taxonomy" id="3075536"/>
    <lineage>
        <taxon>Bacteria</taxon>
        <taxon>Bacillati</taxon>
        <taxon>Actinomycetota</taxon>
        <taxon>Actinomycetes</taxon>
        <taxon>Kitasatosporales</taxon>
        <taxon>Streptomycetaceae</taxon>
        <taxon>Streptomyces</taxon>
    </lineage>
</organism>
<dbReference type="PRINTS" id="PR00455">
    <property type="entry name" value="HTHTETR"/>
</dbReference>
<feature type="compositionally biased region" description="Polar residues" evidence="3">
    <location>
        <begin position="1"/>
        <end position="16"/>
    </location>
</feature>
<dbReference type="EMBL" id="JAVRES010000007">
    <property type="protein sequence ID" value="MDT0436379.1"/>
    <property type="molecule type" value="Genomic_DNA"/>
</dbReference>
<dbReference type="InterPro" id="IPR036271">
    <property type="entry name" value="Tet_transcr_reg_TetR-rel_C_sf"/>
</dbReference>
<dbReference type="Gene3D" id="1.10.357.10">
    <property type="entry name" value="Tetracycline Repressor, domain 2"/>
    <property type="match status" value="1"/>
</dbReference>
<feature type="DNA-binding region" description="H-T-H motif" evidence="2">
    <location>
        <begin position="45"/>
        <end position="64"/>
    </location>
</feature>
<dbReference type="PANTHER" id="PTHR30055:SF200">
    <property type="entry name" value="HTH-TYPE TRANSCRIPTIONAL REPRESSOR BDCR"/>
    <property type="match status" value="1"/>
</dbReference>
<feature type="domain" description="HTH tetR-type" evidence="4">
    <location>
        <begin position="22"/>
        <end position="82"/>
    </location>
</feature>
<evidence type="ECO:0000256" key="1">
    <source>
        <dbReference type="ARBA" id="ARBA00023125"/>
    </source>
</evidence>
<dbReference type="PANTHER" id="PTHR30055">
    <property type="entry name" value="HTH-TYPE TRANSCRIPTIONAL REGULATOR RUTR"/>
    <property type="match status" value="1"/>
</dbReference>
<name>A0ABD5EQR1_9ACTN</name>
<comment type="caution">
    <text evidence="5">The sequence shown here is derived from an EMBL/GenBank/DDBJ whole genome shotgun (WGS) entry which is preliminary data.</text>
</comment>
<dbReference type="Pfam" id="PF00440">
    <property type="entry name" value="TetR_N"/>
    <property type="match status" value="1"/>
</dbReference>
<dbReference type="SUPFAM" id="SSF48498">
    <property type="entry name" value="Tetracyclin repressor-like, C-terminal domain"/>
    <property type="match status" value="1"/>
</dbReference>
<gene>
    <name evidence="5" type="ORF">RM877_16990</name>
</gene>
<evidence type="ECO:0000256" key="2">
    <source>
        <dbReference type="PROSITE-ProRule" id="PRU00335"/>
    </source>
</evidence>
<dbReference type="PROSITE" id="PS50977">
    <property type="entry name" value="HTH_TETR_2"/>
    <property type="match status" value="1"/>
</dbReference>
<reference evidence="6" key="1">
    <citation type="submission" date="2023-07" db="EMBL/GenBank/DDBJ databases">
        <title>30 novel species of actinomycetes from the DSMZ collection.</title>
        <authorList>
            <person name="Nouioui I."/>
        </authorList>
    </citation>
    <scope>NUCLEOTIDE SEQUENCE [LARGE SCALE GENOMIC DNA]</scope>
    <source>
        <strain evidence="6">DSM 41981</strain>
    </source>
</reference>
<keyword evidence="6" id="KW-1185">Reference proteome</keyword>
<accession>A0ABD5EQR1</accession>
<dbReference type="InterPro" id="IPR009057">
    <property type="entry name" value="Homeodomain-like_sf"/>
</dbReference>
<evidence type="ECO:0000259" key="4">
    <source>
        <dbReference type="PROSITE" id="PS50977"/>
    </source>
</evidence>
<dbReference type="RefSeq" id="WP_093823685.1">
    <property type="nucleotide sequence ID" value="NZ_JAVRES010000007.1"/>
</dbReference>
<dbReference type="AlphaFoldDB" id="A0ABD5EQR1"/>
<keyword evidence="1 2" id="KW-0238">DNA-binding</keyword>